<evidence type="ECO:0000256" key="3">
    <source>
        <dbReference type="ARBA" id="ARBA00022723"/>
    </source>
</evidence>
<dbReference type="InterPro" id="IPR036396">
    <property type="entry name" value="Cyt_P450_sf"/>
</dbReference>
<evidence type="ECO:0000256" key="1">
    <source>
        <dbReference type="ARBA" id="ARBA00001971"/>
    </source>
</evidence>
<dbReference type="GO" id="GO:0016712">
    <property type="term" value="F:oxidoreductase activity, acting on paired donors, with incorporation or reduction of molecular oxygen, reduced flavin or flavoprotein as one donor, and incorporation of one atom of oxygen"/>
    <property type="evidence" value="ECO:0007669"/>
    <property type="project" value="TreeGrafter"/>
</dbReference>
<dbReference type="PRINTS" id="PR00463">
    <property type="entry name" value="EP450I"/>
</dbReference>
<reference evidence="6" key="2">
    <citation type="submission" date="2025-09" db="UniProtKB">
        <authorList>
            <consortium name="Ensembl"/>
        </authorList>
    </citation>
    <scope>IDENTIFICATION</scope>
</reference>
<dbReference type="GO" id="GO:0006805">
    <property type="term" value="P:xenobiotic metabolic process"/>
    <property type="evidence" value="ECO:0007669"/>
    <property type="project" value="TreeGrafter"/>
</dbReference>
<dbReference type="GO" id="GO:0020037">
    <property type="term" value="F:heme binding"/>
    <property type="evidence" value="ECO:0007669"/>
    <property type="project" value="InterPro"/>
</dbReference>
<name>A0A3Q3F5M9_9LABR</name>
<dbReference type="SUPFAM" id="SSF48264">
    <property type="entry name" value="Cytochrome P450"/>
    <property type="match status" value="1"/>
</dbReference>
<proteinExistence type="inferred from homology"/>
<evidence type="ECO:0000256" key="5">
    <source>
        <dbReference type="SAM" id="Phobius"/>
    </source>
</evidence>
<dbReference type="InterPro" id="IPR050182">
    <property type="entry name" value="Cytochrome_P450_fam2"/>
</dbReference>
<dbReference type="Pfam" id="PF00067">
    <property type="entry name" value="p450"/>
    <property type="match status" value="1"/>
</dbReference>
<keyword evidence="7" id="KW-1185">Reference proteome</keyword>
<dbReference type="AlphaFoldDB" id="A0A3Q3F5M9"/>
<dbReference type="GO" id="GO:0005506">
    <property type="term" value="F:iron ion binding"/>
    <property type="evidence" value="ECO:0007669"/>
    <property type="project" value="InterPro"/>
</dbReference>
<keyword evidence="5" id="KW-1133">Transmembrane helix</keyword>
<dbReference type="Proteomes" id="UP000261660">
    <property type="component" value="Unplaced"/>
</dbReference>
<dbReference type="PANTHER" id="PTHR24300:SF319">
    <property type="entry name" value="CYTOCHROME P450, FAMILY 2, SUBFAMILY AC, POLYPEPTIDE 1"/>
    <property type="match status" value="1"/>
</dbReference>
<dbReference type="Ensembl" id="ENSLBET00000016051.1">
    <property type="protein sequence ID" value="ENSLBEP00000015136.1"/>
    <property type="gene ID" value="ENSLBEG00000011424.1"/>
</dbReference>
<accession>A0A3Q3F5M9</accession>
<keyword evidence="5" id="KW-0812">Transmembrane</keyword>
<dbReference type="GO" id="GO:0006082">
    <property type="term" value="P:organic acid metabolic process"/>
    <property type="evidence" value="ECO:0007669"/>
    <property type="project" value="TreeGrafter"/>
</dbReference>
<sequence length="239" mass="26848">MEITGLYLQSSSSVFLFGALLGLLLLYFSSSSSFHSKGDSKEPPGPKPLPLLGNLLQLDRKIPYNTLVEVSQLNSSLLFLPFFACLLPHLSEIKLSKEYGSVFTVYLGPKKVVVLAGYKTVKEALVNRADEFGERDPIPIMHERNKGHGILWSNGDSWKEMRRFALTNLKDFGMGKRAGEDKIIEECDHLIELFLKFKGEAFDTTQPVYYSVSNVICSMVYGSRFEYDSPVENLHPSLP</sequence>
<evidence type="ECO:0000256" key="4">
    <source>
        <dbReference type="ARBA" id="ARBA00023004"/>
    </source>
</evidence>
<feature type="transmembrane region" description="Helical" evidence="5">
    <location>
        <begin position="6"/>
        <end position="28"/>
    </location>
</feature>
<evidence type="ECO:0000256" key="2">
    <source>
        <dbReference type="ARBA" id="ARBA00010617"/>
    </source>
</evidence>
<dbReference type="PANTHER" id="PTHR24300">
    <property type="entry name" value="CYTOCHROME P450 508A4-RELATED"/>
    <property type="match status" value="1"/>
</dbReference>
<comment type="similarity">
    <text evidence="2">Belongs to the cytochrome P450 family.</text>
</comment>
<evidence type="ECO:0000313" key="6">
    <source>
        <dbReference type="Ensembl" id="ENSLBEP00000015136.1"/>
    </source>
</evidence>
<evidence type="ECO:0000313" key="7">
    <source>
        <dbReference type="Proteomes" id="UP000261660"/>
    </source>
</evidence>
<keyword evidence="5" id="KW-0472">Membrane</keyword>
<dbReference type="Gene3D" id="1.10.630.10">
    <property type="entry name" value="Cytochrome P450"/>
    <property type="match status" value="1"/>
</dbReference>
<dbReference type="GeneTree" id="ENSGT00940000162649"/>
<protein>
    <submittedName>
        <fullName evidence="6">Cytochrome P450 2K1-like</fullName>
    </submittedName>
</protein>
<reference evidence="6" key="1">
    <citation type="submission" date="2025-08" db="UniProtKB">
        <authorList>
            <consortium name="Ensembl"/>
        </authorList>
    </citation>
    <scope>IDENTIFICATION</scope>
</reference>
<organism evidence="6 7">
    <name type="scientific">Labrus bergylta</name>
    <name type="common">ballan wrasse</name>
    <dbReference type="NCBI Taxonomy" id="56723"/>
    <lineage>
        <taxon>Eukaryota</taxon>
        <taxon>Metazoa</taxon>
        <taxon>Chordata</taxon>
        <taxon>Craniata</taxon>
        <taxon>Vertebrata</taxon>
        <taxon>Euteleostomi</taxon>
        <taxon>Actinopterygii</taxon>
        <taxon>Neopterygii</taxon>
        <taxon>Teleostei</taxon>
        <taxon>Neoteleostei</taxon>
        <taxon>Acanthomorphata</taxon>
        <taxon>Eupercaria</taxon>
        <taxon>Labriformes</taxon>
        <taxon>Labridae</taxon>
        <taxon>Labrus</taxon>
    </lineage>
</organism>
<dbReference type="InterPro" id="IPR002401">
    <property type="entry name" value="Cyt_P450_E_grp-I"/>
</dbReference>
<keyword evidence="4" id="KW-0408">Iron</keyword>
<comment type="cofactor">
    <cofactor evidence="1">
        <name>heme</name>
        <dbReference type="ChEBI" id="CHEBI:30413"/>
    </cofactor>
</comment>
<keyword evidence="3" id="KW-0479">Metal-binding</keyword>
<dbReference type="InterPro" id="IPR001128">
    <property type="entry name" value="Cyt_P450"/>
</dbReference>
<dbReference type="GO" id="GO:0005737">
    <property type="term" value="C:cytoplasm"/>
    <property type="evidence" value="ECO:0007669"/>
    <property type="project" value="TreeGrafter"/>
</dbReference>